<sequence>MILKITGYTLFATICLVVIAWLLFDQKKKRTKRAGMMPFLEQQRDRAAELFAELDVKKLSEVLKYCDGKAYQSSWFNNYDWKLFSNLKSQYDSFVLLVLNVEDNSVVPVYYSKCEYKNIYLFMKEIIYSIDIRIKDVDNKKQYEDVYLAIAEYLIFHQVSLDDIIFLPLKNEIDDSELLKISYTFGFNNVEKPRNPFELASKRLSINNSSNDISWNQDQLGERKYDDVLTQTKIKELKNEDDNKNMLLIWLENSSLDYQKNFKIPFLILNKKEIQKYFDEDENLETQIETIFNNSTFEEEVANPIYNLKQFKNKFGGELKWEIVDSKQSQIKKIIKSKSNLIRTLRV</sequence>
<keyword evidence="3" id="KW-1185">Reference proteome</keyword>
<evidence type="ECO:0000256" key="1">
    <source>
        <dbReference type="SAM" id="Phobius"/>
    </source>
</evidence>
<reference evidence="2 3" key="1">
    <citation type="submission" date="2017-11" db="EMBL/GenBank/DDBJ databases">
        <title>Complete genome sequence of Spiroplasma clarkii CN-5 (DSM 19994).</title>
        <authorList>
            <person name="Tsai Y.-M."/>
            <person name="Chang A."/>
            <person name="Lo W.-S."/>
            <person name="Kuo C.-H."/>
        </authorList>
    </citation>
    <scope>NUCLEOTIDE SEQUENCE [LARGE SCALE GENOMIC DNA]</scope>
    <source>
        <strain evidence="2 3">CN-5</strain>
    </source>
</reference>
<feature type="transmembrane region" description="Helical" evidence="1">
    <location>
        <begin position="6"/>
        <end position="24"/>
    </location>
</feature>
<organism evidence="2 3">
    <name type="scientific">Spiroplasma clarkii</name>
    <dbReference type="NCBI Taxonomy" id="2139"/>
    <lineage>
        <taxon>Bacteria</taxon>
        <taxon>Bacillati</taxon>
        <taxon>Mycoplasmatota</taxon>
        <taxon>Mollicutes</taxon>
        <taxon>Entomoplasmatales</taxon>
        <taxon>Spiroplasmataceae</taxon>
        <taxon>Spiroplasma</taxon>
    </lineage>
</organism>
<keyword evidence="1" id="KW-0472">Membrane</keyword>
<dbReference type="EMBL" id="CP024870">
    <property type="protein sequence ID" value="ATX71172.1"/>
    <property type="molecule type" value="Genomic_DNA"/>
</dbReference>
<protein>
    <submittedName>
        <fullName evidence="2">Uncharacterized protein</fullName>
    </submittedName>
</protein>
<evidence type="ECO:0000313" key="3">
    <source>
        <dbReference type="Proteomes" id="UP000231179"/>
    </source>
</evidence>
<gene>
    <name evidence="2" type="ORF">SCLAR_v1c08640</name>
</gene>
<dbReference type="RefSeq" id="WP_100254713.1">
    <property type="nucleotide sequence ID" value="NZ_CP024870.1"/>
</dbReference>
<dbReference type="Proteomes" id="UP000231179">
    <property type="component" value="Chromosome"/>
</dbReference>
<keyword evidence="1" id="KW-0812">Transmembrane</keyword>
<keyword evidence="1" id="KW-1133">Transmembrane helix</keyword>
<name>A0A2K8KIV8_9MOLU</name>
<dbReference type="AlphaFoldDB" id="A0A2K8KIV8"/>
<evidence type="ECO:0000313" key="2">
    <source>
        <dbReference type="EMBL" id="ATX71172.1"/>
    </source>
</evidence>
<proteinExistence type="predicted"/>
<accession>A0A2K8KIV8</accession>